<keyword evidence="3" id="KW-0472">Membrane</keyword>
<dbReference type="CDD" id="cd13585">
    <property type="entry name" value="PBP2_TMBP_like"/>
    <property type="match status" value="1"/>
</dbReference>
<name>A0A090Y4T3_PAEMA</name>
<evidence type="ECO:0000313" key="7">
    <source>
        <dbReference type="EMBL" id="KFM93459.1"/>
    </source>
</evidence>
<feature type="chain" id="PRO_5038947613" evidence="6">
    <location>
        <begin position="22"/>
        <end position="433"/>
    </location>
</feature>
<dbReference type="EMBL" id="JMQA01000052">
    <property type="protein sequence ID" value="KFM93459.1"/>
    <property type="molecule type" value="Genomic_DNA"/>
</dbReference>
<dbReference type="Proteomes" id="UP000029278">
    <property type="component" value="Unassembled WGS sequence"/>
</dbReference>
<dbReference type="PROSITE" id="PS51257">
    <property type="entry name" value="PROKAR_LIPOPROTEIN"/>
    <property type="match status" value="1"/>
</dbReference>
<evidence type="ECO:0000256" key="5">
    <source>
        <dbReference type="ARBA" id="ARBA00023288"/>
    </source>
</evidence>
<sequence>MKKWLTGLLTLTLGVALIGCAGQKQPNNTAEEAGSAGGEKVLLKFATWGNPAQLELYKGLTDAFTQQHPNIEVQIDTIPFADYQQKMSVLAAGRELPDIAWVSERMVPQFMANDILADVSDIVQDEAFDSADIIPSTLELFRQDGKLYGLPFSTPPSVVFYNEDLFKQAGLSTPNELAEKGEWTWEKFEEAAKAIKTSAASPNVYGANFFRDWKTWIILASYSWSNGSGPFNPEMTEYTWNDQYGVETLEMLKRMMFTDGSHPKAGEQVNFESGQIGMIFDNYSFVSKAREIQNFQWSIAPMPAGSKGSVPMMGQAGYVLFKDGKHPEEAKELLKFLAGKEGVQKTSAFFVPPRQSVLNSEEFLNVEGNPDAGHIKQAVIDEMPKAVVQPGHIRWQNIDTEILTGFDALFAGRSEPQQIQDEVKSKVDALLSK</sequence>
<protein>
    <submittedName>
        <fullName evidence="7">Bacterial extracellular solute-binding family protein</fullName>
    </submittedName>
</protein>
<keyword evidence="5" id="KW-0449">Lipoprotein</keyword>
<dbReference type="PANTHER" id="PTHR43649:SF33">
    <property type="entry name" value="POLYGALACTURONAN_RHAMNOGALACTURONAN-BINDING PROTEIN YTCQ"/>
    <property type="match status" value="1"/>
</dbReference>
<evidence type="ECO:0000256" key="2">
    <source>
        <dbReference type="ARBA" id="ARBA00022729"/>
    </source>
</evidence>
<evidence type="ECO:0000256" key="4">
    <source>
        <dbReference type="ARBA" id="ARBA00023139"/>
    </source>
</evidence>
<dbReference type="OrthoDB" id="9782846at2"/>
<organism evidence="7 8">
    <name type="scientific">Paenibacillus macerans</name>
    <name type="common">Bacillus macerans</name>
    <dbReference type="NCBI Taxonomy" id="44252"/>
    <lineage>
        <taxon>Bacteria</taxon>
        <taxon>Bacillati</taxon>
        <taxon>Bacillota</taxon>
        <taxon>Bacilli</taxon>
        <taxon>Bacillales</taxon>
        <taxon>Paenibacillaceae</taxon>
        <taxon>Paenibacillus</taxon>
    </lineage>
</organism>
<keyword evidence="4" id="KW-0564">Palmitate</keyword>
<comment type="caution">
    <text evidence="7">The sequence shown here is derived from an EMBL/GenBank/DDBJ whole genome shotgun (WGS) entry which is preliminary data.</text>
</comment>
<evidence type="ECO:0000256" key="6">
    <source>
        <dbReference type="SAM" id="SignalP"/>
    </source>
</evidence>
<dbReference type="PATRIC" id="fig|44252.3.peg.6067"/>
<feature type="signal peptide" evidence="6">
    <location>
        <begin position="1"/>
        <end position="21"/>
    </location>
</feature>
<reference evidence="7 8" key="1">
    <citation type="submission" date="2014-04" db="EMBL/GenBank/DDBJ databases">
        <authorList>
            <person name="Bishop-Lilly K.A."/>
            <person name="Broomall S.M."/>
            <person name="Chain P.S."/>
            <person name="Chertkov O."/>
            <person name="Coyne S.R."/>
            <person name="Daligault H.E."/>
            <person name="Davenport K.W."/>
            <person name="Erkkila T."/>
            <person name="Frey K.G."/>
            <person name="Gibbons H.S."/>
            <person name="Gu W."/>
            <person name="Jaissle J."/>
            <person name="Johnson S.L."/>
            <person name="Koroleva G.I."/>
            <person name="Ladner J.T."/>
            <person name="Lo C.-C."/>
            <person name="Minogue T.D."/>
            <person name="Munk C."/>
            <person name="Palacios G.F."/>
            <person name="Redden C.L."/>
            <person name="Rosenzweig C.N."/>
            <person name="Scholz M.B."/>
            <person name="Teshima H."/>
            <person name="Xu Y."/>
        </authorList>
    </citation>
    <scope>NUCLEOTIDE SEQUENCE [LARGE SCALE GENOMIC DNA]</scope>
    <source>
        <strain evidence="7 8">8244</strain>
    </source>
</reference>
<dbReference type="Pfam" id="PF01547">
    <property type="entry name" value="SBP_bac_1"/>
    <property type="match status" value="1"/>
</dbReference>
<dbReference type="STRING" id="44252.DJ90_4881"/>
<dbReference type="GeneID" id="77010233"/>
<proteinExistence type="predicted"/>
<evidence type="ECO:0000256" key="1">
    <source>
        <dbReference type="ARBA" id="ARBA00022475"/>
    </source>
</evidence>
<dbReference type="SUPFAM" id="SSF53850">
    <property type="entry name" value="Periplasmic binding protein-like II"/>
    <property type="match status" value="1"/>
</dbReference>
<dbReference type="InterPro" id="IPR006059">
    <property type="entry name" value="SBP"/>
</dbReference>
<evidence type="ECO:0000256" key="3">
    <source>
        <dbReference type="ARBA" id="ARBA00023136"/>
    </source>
</evidence>
<dbReference type="Gene3D" id="3.40.190.10">
    <property type="entry name" value="Periplasmic binding protein-like II"/>
    <property type="match status" value="1"/>
</dbReference>
<dbReference type="PANTHER" id="PTHR43649">
    <property type="entry name" value="ARABINOSE-BINDING PROTEIN-RELATED"/>
    <property type="match status" value="1"/>
</dbReference>
<dbReference type="RefSeq" id="WP_036627108.1">
    <property type="nucleotide sequence ID" value="NZ_JAKOBR010000005.1"/>
</dbReference>
<gene>
    <name evidence="7" type="ORF">DJ90_4881</name>
</gene>
<accession>A0A090Y4T3</accession>
<evidence type="ECO:0000313" key="8">
    <source>
        <dbReference type="Proteomes" id="UP000029278"/>
    </source>
</evidence>
<keyword evidence="1" id="KW-1003">Cell membrane</keyword>
<dbReference type="InterPro" id="IPR050490">
    <property type="entry name" value="Bact_solute-bd_prot1"/>
</dbReference>
<keyword evidence="2 6" id="KW-0732">Signal</keyword>
<keyword evidence="8" id="KW-1185">Reference proteome</keyword>
<dbReference type="HOGENOM" id="CLU_031285_10_5_9"/>
<dbReference type="AlphaFoldDB" id="A0A090Y4T3"/>